<dbReference type="PANTHER" id="PTHR33446">
    <property type="entry name" value="PROTEIN TONB-RELATED"/>
    <property type="match status" value="1"/>
</dbReference>
<feature type="compositionally biased region" description="Pro residues" evidence="10">
    <location>
        <begin position="291"/>
        <end position="301"/>
    </location>
</feature>
<keyword evidence="8 11" id="KW-1133">Transmembrane helix</keyword>
<gene>
    <name evidence="13" type="ORF">DCC81_09220</name>
</gene>
<dbReference type="InterPro" id="IPR037682">
    <property type="entry name" value="TonB_C"/>
</dbReference>
<dbReference type="SUPFAM" id="SSF74653">
    <property type="entry name" value="TolA/TonB C-terminal domain"/>
    <property type="match status" value="1"/>
</dbReference>
<dbReference type="EMBL" id="QCYK01000001">
    <property type="protein sequence ID" value="PUZ29604.1"/>
    <property type="molecule type" value="Genomic_DNA"/>
</dbReference>
<evidence type="ECO:0000256" key="5">
    <source>
        <dbReference type="ARBA" id="ARBA00022519"/>
    </source>
</evidence>
<dbReference type="GO" id="GO:0098797">
    <property type="term" value="C:plasma membrane protein complex"/>
    <property type="evidence" value="ECO:0007669"/>
    <property type="project" value="TreeGrafter"/>
</dbReference>
<evidence type="ECO:0000256" key="7">
    <source>
        <dbReference type="ARBA" id="ARBA00022927"/>
    </source>
</evidence>
<organism evidence="13 14">
    <name type="scientific">Chitinophaga parva</name>
    <dbReference type="NCBI Taxonomy" id="2169414"/>
    <lineage>
        <taxon>Bacteria</taxon>
        <taxon>Pseudomonadati</taxon>
        <taxon>Bacteroidota</taxon>
        <taxon>Chitinophagia</taxon>
        <taxon>Chitinophagales</taxon>
        <taxon>Chitinophagaceae</taxon>
        <taxon>Chitinophaga</taxon>
    </lineage>
</organism>
<evidence type="ECO:0000259" key="12">
    <source>
        <dbReference type="PROSITE" id="PS52015"/>
    </source>
</evidence>
<accession>A0A2T7BPJ8</accession>
<evidence type="ECO:0000313" key="13">
    <source>
        <dbReference type="EMBL" id="PUZ29604.1"/>
    </source>
</evidence>
<sequence>MTPLIFYLLKQAAIAGLCLAYYGLALRNKAQHRRSRWFLAGSVMAAILLPLVPVYWPASQEGGLTLPVAMQAILLPTVQVGAPQSAASVSLLRFETLYAGIALVLLLRVGYNCWRLWRLRQQSQLSRDNEVILARNANVGLPFSFFNVVFWNTAMPTGSDAGSQILQHEMVHVRQRHSLDKLLLELVCACCWINPFFYLYRREMALVHEFLADEGAAHDKAHYAETILHTVFQPAWALTNSFFHPPIQRRIQMLFSKPTKISFMKKLALLPLGLALAAVMSCQQQSDTSPRIPPPPPPPANPADQLKNITWDDLNKIPADRLESMNVLPHDSIIVALKDGTRYLCMHHHDKVEFKSGDNKEVFTVVENPPTFPGGENALNNFLSKNIKYPNAAVDQNREGTVFVQFIVDQDGHIRDAKIVGNPHPDLDEEALRVVNMMPVWNAGTQAGKKVSVQFNLPVRFTLGKKVAAEQAFFALPWLETATRQPTGC</sequence>
<evidence type="ECO:0000256" key="2">
    <source>
        <dbReference type="ARBA" id="ARBA00006555"/>
    </source>
</evidence>
<keyword evidence="5" id="KW-0997">Cell inner membrane</keyword>
<evidence type="ECO:0000256" key="9">
    <source>
        <dbReference type="ARBA" id="ARBA00023136"/>
    </source>
</evidence>
<dbReference type="NCBIfam" id="TIGR01352">
    <property type="entry name" value="tonB_Cterm"/>
    <property type="match status" value="1"/>
</dbReference>
<dbReference type="CDD" id="cd07341">
    <property type="entry name" value="M56_BlaR1_MecR1_like"/>
    <property type="match status" value="1"/>
</dbReference>
<dbReference type="OrthoDB" id="9814002at2"/>
<keyword evidence="6 11" id="KW-0812">Transmembrane</keyword>
<feature type="domain" description="TonB C-terminal" evidence="12">
    <location>
        <begin position="374"/>
        <end position="470"/>
    </location>
</feature>
<reference evidence="13 14" key="1">
    <citation type="submission" date="2018-04" db="EMBL/GenBank/DDBJ databases">
        <title>Chitinophaga fuyangensis sp. nov., isolated from soil in a chemical factory.</title>
        <authorList>
            <person name="Chen K."/>
        </authorList>
    </citation>
    <scope>NUCLEOTIDE SEQUENCE [LARGE SCALE GENOMIC DNA]</scope>
    <source>
        <strain evidence="13 14">LY-1</strain>
    </source>
</reference>
<dbReference type="GO" id="GO:0031992">
    <property type="term" value="F:energy transducer activity"/>
    <property type="evidence" value="ECO:0007669"/>
    <property type="project" value="TreeGrafter"/>
</dbReference>
<dbReference type="GO" id="GO:0055085">
    <property type="term" value="P:transmembrane transport"/>
    <property type="evidence" value="ECO:0007669"/>
    <property type="project" value="InterPro"/>
</dbReference>
<comment type="caution">
    <text evidence="13">The sequence shown here is derived from an EMBL/GenBank/DDBJ whole genome shotgun (WGS) entry which is preliminary data.</text>
</comment>
<evidence type="ECO:0000256" key="8">
    <source>
        <dbReference type="ARBA" id="ARBA00022989"/>
    </source>
</evidence>
<evidence type="ECO:0000313" key="14">
    <source>
        <dbReference type="Proteomes" id="UP000244450"/>
    </source>
</evidence>
<evidence type="ECO:0000256" key="6">
    <source>
        <dbReference type="ARBA" id="ARBA00022692"/>
    </source>
</evidence>
<keyword evidence="7" id="KW-0653">Protein transport</keyword>
<feature type="transmembrane region" description="Helical" evidence="11">
    <location>
        <begin position="97"/>
        <end position="117"/>
    </location>
</feature>
<protein>
    <recommendedName>
        <fullName evidence="12">TonB C-terminal domain-containing protein</fullName>
    </recommendedName>
</protein>
<keyword evidence="14" id="KW-1185">Reference proteome</keyword>
<dbReference type="Pfam" id="PF03544">
    <property type="entry name" value="TonB_C"/>
    <property type="match status" value="1"/>
</dbReference>
<evidence type="ECO:0000256" key="4">
    <source>
        <dbReference type="ARBA" id="ARBA00022475"/>
    </source>
</evidence>
<dbReference type="Gene3D" id="3.30.1150.10">
    <property type="match status" value="1"/>
</dbReference>
<dbReference type="AlphaFoldDB" id="A0A2T7BPJ8"/>
<name>A0A2T7BPJ8_9BACT</name>
<dbReference type="InterPro" id="IPR008756">
    <property type="entry name" value="Peptidase_M56"/>
</dbReference>
<proteinExistence type="inferred from homology"/>
<evidence type="ECO:0000256" key="3">
    <source>
        <dbReference type="ARBA" id="ARBA00022448"/>
    </source>
</evidence>
<dbReference type="GO" id="GO:0015031">
    <property type="term" value="P:protein transport"/>
    <property type="evidence" value="ECO:0007669"/>
    <property type="project" value="UniProtKB-KW"/>
</dbReference>
<evidence type="ECO:0000256" key="11">
    <source>
        <dbReference type="SAM" id="Phobius"/>
    </source>
</evidence>
<dbReference type="InterPro" id="IPR051045">
    <property type="entry name" value="TonB-dependent_transducer"/>
</dbReference>
<feature type="region of interest" description="Disordered" evidence="10">
    <location>
        <begin position="285"/>
        <end position="305"/>
    </location>
</feature>
<feature type="transmembrane region" description="Helical" evidence="11">
    <location>
        <begin position="37"/>
        <end position="56"/>
    </location>
</feature>
<dbReference type="PANTHER" id="PTHR33446:SF2">
    <property type="entry name" value="PROTEIN TONB"/>
    <property type="match status" value="1"/>
</dbReference>
<comment type="subcellular location">
    <subcellularLocation>
        <location evidence="1">Cell inner membrane</location>
        <topology evidence="1">Single-pass membrane protein</topology>
        <orientation evidence="1">Periplasmic side</orientation>
    </subcellularLocation>
</comment>
<dbReference type="InterPro" id="IPR006260">
    <property type="entry name" value="TonB/TolA_C"/>
</dbReference>
<dbReference type="Pfam" id="PF05569">
    <property type="entry name" value="Peptidase_M56"/>
    <property type="match status" value="1"/>
</dbReference>
<dbReference type="Proteomes" id="UP000244450">
    <property type="component" value="Unassembled WGS sequence"/>
</dbReference>
<dbReference type="PROSITE" id="PS52015">
    <property type="entry name" value="TONB_CTD"/>
    <property type="match status" value="1"/>
</dbReference>
<evidence type="ECO:0000256" key="10">
    <source>
        <dbReference type="SAM" id="MobiDB-lite"/>
    </source>
</evidence>
<keyword evidence="4" id="KW-1003">Cell membrane</keyword>
<keyword evidence="9 11" id="KW-0472">Membrane</keyword>
<evidence type="ECO:0000256" key="1">
    <source>
        <dbReference type="ARBA" id="ARBA00004383"/>
    </source>
</evidence>
<dbReference type="RefSeq" id="WP_108686241.1">
    <property type="nucleotide sequence ID" value="NZ_QCYK01000001.1"/>
</dbReference>
<feature type="transmembrane region" description="Helical" evidence="11">
    <location>
        <begin position="6"/>
        <end position="25"/>
    </location>
</feature>
<comment type="similarity">
    <text evidence="2">Belongs to the TonB family.</text>
</comment>
<keyword evidence="3" id="KW-0813">Transport</keyword>